<organism evidence="1">
    <name type="scientific">Pithovirus LCPAC104</name>
    <dbReference type="NCBI Taxonomy" id="2506589"/>
    <lineage>
        <taxon>Viruses</taxon>
        <taxon>Pithoviruses</taxon>
    </lineage>
</organism>
<gene>
    <name evidence="1" type="ORF">LCPAC104_00060</name>
</gene>
<name>A0A481Z600_9VIRU</name>
<evidence type="ECO:0000313" key="1">
    <source>
        <dbReference type="EMBL" id="QBK90510.1"/>
    </source>
</evidence>
<sequence>MEEKIIQVCDDSKCYSKICNKKCCNFVFKNLDCALNSIKICDNEKYIIKLHKGLYKNLNICFPGTKEGQIKIIGDCRPVVGTSFIHDSYWNSKNVEFIGGGQGSICSLSGNSGSDTITVIATLGNNPDFMKAKVKNGDKLIIRHANNVDRFLEYEIIEVGSTTLKISPNLLDNLGNQGDSMVIQPKVKISCKINIETPVTLIGIHFTDPPLIIKNSIVNFKSCLIEGGEIGIDSINSRLIFDLKNTTTILNQKQNGIFSDDCQIPEYNCVIMMADGDNTASFSNGGLIVFEQTQLLVKGDDSRGFFCQNTSLERNINNSGEPPVIYLEGGTGIVIRNSIGLIFPRFNTGLRIFGPFCSRYMILRNSNIAIIDFNSQTKFENIGINITNNSIIIITVNKIDISEIISFSLLNSSSSKVIFIINPSGFIKYENSTNQVFQITNSNFDLTSLGMIEISKTSSLFTGSDNSKLKLFLIKDVIIGDNSTIISIDKNSEVHFFSIENTKLGDNSKAFVVDSNSVLNIIHGGKIILGKNSRVFEIKNNSKLTSNSPIILELDDNSDIALIDTCSSGIIDEITMNNPKNYNTTAITVSNSSQLCINNATICNFLRGFLATEMSKILVSNTNTLITFNGGVHYESTEDSKIKTTNVTLEQIAFGTTGFKTSNGGKISVTSWNSVGGITQISPIASTQTKIDLIGNYIVTYSSGTVVR</sequence>
<dbReference type="EMBL" id="MK500494">
    <property type="protein sequence ID" value="QBK90510.1"/>
    <property type="molecule type" value="Genomic_DNA"/>
</dbReference>
<reference evidence="1" key="1">
    <citation type="journal article" date="2019" name="MBio">
        <title>Virus Genomes from Deep Sea Sediments Expand the Ocean Megavirome and Support Independent Origins of Viral Gigantism.</title>
        <authorList>
            <person name="Backstrom D."/>
            <person name="Yutin N."/>
            <person name="Jorgensen S.L."/>
            <person name="Dharamshi J."/>
            <person name="Homa F."/>
            <person name="Zaremba-Niedwiedzka K."/>
            <person name="Spang A."/>
            <person name="Wolf Y.I."/>
            <person name="Koonin E.V."/>
            <person name="Ettema T.J."/>
        </authorList>
    </citation>
    <scope>NUCLEOTIDE SEQUENCE</scope>
</reference>
<proteinExistence type="predicted"/>
<protein>
    <submittedName>
        <fullName evidence="1">Uncharacterized protein</fullName>
    </submittedName>
</protein>
<accession>A0A481Z600</accession>